<dbReference type="SUPFAM" id="SSF52540">
    <property type="entry name" value="P-loop containing nucleoside triphosphate hydrolases"/>
    <property type="match status" value="1"/>
</dbReference>
<dbReference type="GO" id="GO:0046872">
    <property type="term" value="F:metal ion binding"/>
    <property type="evidence" value="ECO:0007669"/>
    <property type="project" value="UniProtKB-KW"/>
</dbReference>
<dbReference type="AlphaFoldDB" id="A0A0F9TNV4"/>
<sequence length="1114" mass="126162">MGLMAKNSVSGMLTIFENYPHLEGTQKLLEKAINYRNTGHDGKGNEVKNRWIAPEDFEKDFKYSQSAFRTIQGTDHTYYVMDIDTTPDEDAFKMNSDLELRELRLRAVIKSMEEILRYDSNFLAYLSGKGGYLIRKVFPNVDKEIFIPRIQKLVPMCDKDHSLDKYCSLWHRKDGRRSSIFRWQKVNGYKFITGIDLIMLKGKGARVFRIPYSPYPKIGGGNIYVCAPIVFDATGDINVAKSIENTDPRYTEIDDYEIPEEHMDISAYEGIVIDTKAIRTTRMEDHLHSEVKLNIPEPYENLTTSQQAIIRSIDKLLISPPATVPPCMKNAYLKQMPDGHWNRVLLARFLFHMGFSIDEIALFIRFKINDAEDNSPQNEGQMERNLSLAVIPTENNPKIVPGCAKIQDPKGTFYACKPEDAEACGRKSPLSKPSNTRAYKARARAIARENLIEKQKQKPGRIAGIGKYNKIVRDVQNILRDPAPTLVKKTTRAGLTTSLVIACQKEGMRGLVLVPTNKIAKETFPRAVEIGKDIWKVDINGAVLSSNPKGCLKVMQMGDEAKKKKATNPQWGDKGVGILKLPILMKPPCTGCEYFDNTFVIKPNSVITDSDLEKKLCARISVLKNMDRFDVIFSTYAKLMATLNDAGDEAMVALSEIKDYDVIMLDEVSSLLTGQSNHIKIAGRKDNTLFLKSGKLREQLAILTTHIKKSEKLIEYIERSLGKIESSVRGLDIVFIRGGVKTIVIKNPLTISERRGIIVNYAILQNVVQKTNFDLSLLANFILALTDEEWYLTAVTDMYSYTTMSMVTKPELSILKEFIKTAIEQGKKIVITDASLPPMSMKALLDIDVVEVNLGDPRGTNDLSLVIPDTKKVNIGTLERSEDEQMKVLQFCERVIERHGAKDIIIVTPNKKRTYRLLINTLSKKYPELHITYFRSDETIGTEHHQRTMIAICKPLPPEDSMNWLATHYNKEQGADISATSEMLRRHSARQTFYQTIGRVKDPGAATPSVIYTYGTRKWDIEQLIGDYPSPIIIDSPSSKIEYRLITGTHWRRTAEILPASISAASRLIDERGRVTLNRLQKLMKEGDFRLFMEQLNSFGYVYDQKKKAIIASP</sequence>
<proteinExistence type="predicted"/>
<dbReference type="EMBL" id="LAZR01000292">
    <property type="protein sequence ID" value="KKN76627.1"/>
    <property type="molecule type" value="Genomic_DNA"/>
</dbReference>
<dbReference type="InterPro" id="IPR027417">
    <property type="entry name" value="P-loop_NTPase"/>
</dbReference>
<dbReference type="GO" id="GO:0006269">
    <property type="term" value="P:DNA replication, synthesis of primer"/>
    <property type="evidence" value="ECO:0007669"/>
    <property type="project" value="UniProtKB-KW"/>
</dbReference>
<organism evidence="1">
    <name type="scientific">marine sediment metagenome</name>
    <dbReference type="NCBI Taxonomy" id="412755"/>
    <lineage>
        <taxon>unclassified sequences</taxon>
        <taxon>metagenomes</taxon>
        <taxon>ecological metagenomes</taxon>
    </lineage>
</organism>
<evidence type="ECO:0000313" key="1">
    <source>
        <dbReference type="EMBL" id="KKN76627.1"/>
    </source>
</evidence>
<dbReference type="GO" id="GO:1990077">
    <property type="term" value="C:primosome complex"/>
    <property type="evidence" value="ECO:0007669"/>
    <property type="project" value="UniProtKB-KW"/>
</dbReference>
<gene>
    <name evidence="1" type="ORF">LCGC14_0368240</name>
</gene>
<dbReference type="GO" id="GO:0051539">
    <property type="term" value="F:4 iron, 4 sulfur cluster binding"/>
    <property type="evidence" value="ECO:0007669"/>
    <property type="project" value="UniProtKB-KW"/>
</dbReference>
<reference evidence="1" key="1">
    <citation type="journal article" date="2015" name="Nature">
        <title>Complex archaea that bridge the gap between prokaryotes and eukaryotes.</title>
        <authorList>
            <person name="Spang A."/>
            <person name="Saw J.H."/>
            <person name="Jorgensen S.L."/>
            <person name="Zaremba-Niedzwiedzka K."/>
            <person name="Martijn J."/>
            <person name="Lind A.E."/>
            <person name="van Eijk R."/>
            <person name="Schleper C."/>
            <person name="Guy L."/>
            <person name="Ettema T.J."/>
        </authorList>
    </citation>
    <scope>NUCLEOTIDE SEQUENCE</scope>
</reference>
<accession>A0A0F9TNV4</accession>
<name>A0A0F9TNV4_9ZZZZ</name>
<comment type="caution">
    <text evidence="1">The sequence shown here is derived from an EMBL/GenBank/DDBJ whole genome shotgun (WGS) entry which is preliminary data.</text>
</comment>
<protein>
    <submittedName>
        <fullName evidence="1">Uncharacterized protein</fullName>
    </submittedName>
</protein>